<name>S5ZWD8_9SPIR</name>
<dbReference type="PATRIC" id="fig|1291379.3.peg.2193"/>
<feature type="compositionally biased region" description="Basic and acidic residues" evidence="1">
    <location>
        <begin position="254"/>
        <end position="317"/>
    </location>
</feature>
<dbReference type="Pfam" id="PF01476">
    <property type="entry name" value="LysM"/>
    <property type="match status" value="1"/>
</dbReference>
<dbReference type="PANTHER" id="PTHR34700">
    <property type="entry name" value="POTASSIUM BINDING PROTEIN KBP"/>
    <property type="match status" value="1"/>
</dbReference>
<dbReference type="PANTHER" id="PTHR34700:SF4">
    <property type="entry name" value="PHAGE-LIKE ELEMENT PBSX PROTEIN XKDP"/>
    <property type="match status" value="1"/>
</dbReference>
<dbReference type="PROSITE" id="PS51782">
    <property type="entry name" value="LYSM"/>
    <property type="match status" value="1"/>
</dbReference>
<dbReference type="SMART" id="SM00257">
    <property type="entry name" value="LysM"/>
    <property type="match status" value="1"/>
</dbReference>
<dbReference type="KEGG" id="tped:TPE_2221"/>
<dbReference type="Proteomes" id="UP000015620">
    <property type="component" value="Chromosome"/>
</dbReference>
<keyword evidence="5" id="KW-1185">Reference proteome</keyword>
<dbReference type="EMBL" id="CP004120">
    <property type="protein sequence ID" value="AGT44695.1"/>
    <property type="molecule type" value="Genomic_DNA"/>
</dbReference>
<proteinExistence type="predicted"/>
<evidence type="ECO:0000313" key="4">
    <source>
        <dbReference type="EMBL" id="AGT44695.1"/>
    </source>
</evidence>
<dbReference type="InterPro" id="IPR036779">
    <property type="entry name" value="LysM_dom_sf"/>
</dbReference>
<dbReference type="HOGENOM" id="CLU_767138_0_0_12"/>
<dbReference type="AlphaFoldDB" id="S5ZWD8"/>
<dbReference type="SUPFAM" id="SSF54106">
    <property type="entry name" value="LysM domain"/>
    <property type="match status" value="1"/>
</dbReference>
<dbReference type="InterPro" id="IPR052196">
    <property type="entry name" value="Bact_Kbp"/>
</dbReference>
<dbReference type="InterPro" id="IPR029047">
    <property type="entry name" value="HSP70_peptide-bd_sf"/>
</dbReference>
<protein>
    <submittedName>
        <fullName evidence="4">LysM domain-containing protein</fullName>
    </submittedName>
</protein>
<keyword evidence="2" id="KW-0472">Membrane</keyword>
<sequence length="380" mass="41940">MPVNSKISTPPFRRLTRNDFVFKIDKGGIPMTSKIGIKLADGTFFPILDENASSEHVIELTTVRENQGSVQINLFKKSEESEPEYIGSLIVEEISDGAAGEPTISLKIKLDEEKNLSAEAVDEGSGSKQSLKVSLKTLNEDTFDVPDFDLSSMGGSVGEDLNGEDIIIPESETDYSVFEETEKTEEIKEKKKFPLWVIILLIILCIGALVFAILLLTKKIPFMDKNKLASSNTVAESTETVKKTDMNSTTSVPPKEDTSEKAAAEAKRKAEEEAAAAEAKRKAEEEAAAMEAKRKAEESAAAEAKRQAEKEAQEAAKKQKTPTVNADGSVRYKIKWGDTLWDLSESFYKTPWLYKKIANHNKIKNPNLIISGTYIDIPPK</sequence>
<dbReference type="SUPFAM" id="SSF100920">
    <property type="entry name" value="Heat shock protein 70kD (HSP70), peptide-binding domain"/>
    <property type="match status" value="1"/>
</dbReference>
<feature type="region of interest" description="Disordered" evidence="1">
    <location>
        <begin position="231"/>
        <end position="324"/>
    </location>
</feature>
<reference evidence="4 5" key="1">
    <citation type="journal article" date="2013" name="PLoS ONE">
        <title>Genome-Wide Relatedness of Treponema pedis, from Gingiva and Necrotic Skin Lesions of Pigs, with the Human Oral Pathogen Treponema denticola.</title>
        <authorList>
            <person name="Svartstrom O."/>
            <person name="Mushtaq M."/>
            <person name="Pringle M."/>
            <person name="Segerman B."/>
        </authorList>
    </citation>
    <scope>NUCLEOTIDE SEQUENCE [LARGE SCALE GENOMIC DNA]</scope>
    <source>
        <strain evidence="4">T A4</strain>
    </source>
</reference>
<evidence type="ECO:0000256" key="2">
    <source>
        <dbReference type="SAM" id="Phobius"/>
    </source>
</evidence>
<dbReference type="CDD" id="cd00118">
    <property type="entry name" value="LysM"/>
    <property type="match status" value="1"/>
</dbReference>
<keyword evidence="2" id="KW-1133">Transmembrane helix</keyword>
<organism evidence="4 5">
    <name type="scientific">Treponema pedis str. T A4</name>
    <dbReference type="NCBI Taxonomy" id="1291379"/>
    <lineage>
        <taxon>Bacteria</taxon>
        <taxon>Pseudomonadati</taxon>
        <taxon>Spirochaetota</taxon>
        <taxon>Spirochaetia</taxon>
        <taxon>Spirochaetales</taxon>
        <taxon>Treponemataceae</taxon>
        <taxon>Treponema</taxon>
    </lineage>
</organism>
<evidence type="ECO:0000256" key="1">
    <source>
        <dbReference type="SAM" id="MobiDB-lite"/>
    </source>
</evidence>
<dbReference type="InterPro" id="IPR018392">
    <property type="entry name" value="LysM"/>
</dbReference>
<keyword evidence="2" id="KW-0812">Transmembrane</keyword>
<feature type="domain" description="LysM" evidence="3">
    <location>
        <begin position="330"/>
        <end position="377"/>
    </location>
</feature>
<dbReference type="Gene3D" id="2.60.34.10">
    <property type="entry name" value="Substrate Binding Domain Of DNAk, Chain A, domain 1"/>
    <property type="match status" value="1"/>
</dbReference>
<evidence type="ECO:0000313" key="5">
    <source>
        <dbReference type="Proteomes" id="UP000015620"/>
    </source>
</evidence>
<dbReference type="STRING" id="1291379.TPE_2221"/>
<accession>S5ZWD8</accession>
<feature type="transmembrane region" description="Helical" evidence="2">
    <location>
        <begin position="193"/>
        <end position="217"/>
    </location>
</feature>
<gene>
    <name evidence="4" type="ORF">TPE_2221</name>
</gene>
<evidence type="ECO:0000259" key="3">
    <source>
        <dbReference type="PROSITE" id="PS51782"/>
    </source>
</evidence>
<dbReference type="Gene3D" id="3.10.350.10">
    <property type="entry name" value="LysM domain"/>
    <property type="match status" value="1"/>
</dbReference>